<dbReference type="Proteomes" id="UP001297422">
    <property type="component" value="Unassembled WGS sequence"/>
</dbReference>
<dbReference type="RefSeq" id="WP_264291596.1">
    <property type="nucleotide sequence ID" value="NZ_JAJBNC010000522.1"/>
</dbReference>
<keyword evidence="4 5" id="KW-0472">Membrane</keyword>
<dbReference type="Gene3D" id="1.20.1560.10">
    <property type="entry name" value="ABC transporter type 1, transmembrane domain"/>
    <property type="match status" value="1"/>
</dbReference>
<keyword evidence="3 5" id="KW-1133">Transmembrane helix</keyword>
<evidence type="ECO:0000256" key="5">
    <source>
        <dbReference type="SAM" id="Phobius"/>
    </source>
</evidence>
<evidence type="ECO:0000313" key="8">
    <source>
        <dbReference type="Proteomes" id="UP001297422"/>
    </source>
</evidence>
<protein>
    <submittedName>
        <fullName evidence="7">Cysteine ABC transporter ATP-binding protein</fullName>
    </submittedName>
</protein>
<feature type="transmembrane region" description="Helical" evidence="5">
    <location>
        <begin position="20"/>
        <end position="38"/>
    </location>
</feature>
<evidence type="ECO:0000259" key="6">
    <source>
        <dbReference type="PROSITE" id="PS50929"/>
    </source>
</evidence>
<dbReference type="Pfam" id="PF00664">
    <property type="entry name" value="ABC_membrane"/>
    <property type="match status" value="1"/>
</dbReference>
<accession>A0AAJ1B3W3</accession>
<dbReference type="GO" id="GO:0140359">
    <property type="term" value="F:ABC-type transporter activity"/>
    <property type="evidence" value="ECO:0007669"/>
    <property type="project" value="InterPro"/>
</dbReference>
<proteinExistence type="predicted"/>
<feature type="domain" description="ABC transmembrane type-1" evidence="6">
    <location>
        <begin position="1"/>
        <end position="73"/>
    </location>
</feature>
<feature type="non-terminal residue" evidence="7">
    <location>
        <position position="73"/>
    </location>
</feature>
<feature type="non-terminal residue" evidence="7">
    <location>
        <position position="1"/>
    </location>
</feature>
<dbReference type="GO" id="GO:0005524">
    <property type="term" value="F:ATP binding"/>
    <property type="evidence" value="ECO:0007669"/>
    <property type="project" value="UniProtKB-KW"/>
</dbReference>
<comment type="caution">
    <text evidence="7">The sequence shown here is derived from an EMBL/GenBank/DDBJ whole genome shotgun (WGS) entry which is preliminary data.</text>
</comment>
<gene>
    <name evidence="7" type="ORF">LIQ10_21275</name>
</gene>
<feature type="transmembrane region" description="Helical" evidence="5">
    <location>
        <begin position="45"/>
        <end position="67"/>
    </location>
</feature>
<evidence type="ECO:0000313" key="7">
    <source>
        <dbReference type="EMBL" id="MCB5496214.1"/>
    </source>
</evidence>
<sequence>SLTQLMSEGVEQLEIYFGKYLPQFFYSMLAPLTLFIILGRVEFKAALVLFVCVPLIPVSIVLVQKFAKRLLNK</sequence>
<dbReference type="GO" id="GO:0005886">
    <property type="term" value="C:plasma membrane"/>
    <property type="evidence" value="ECO:0007669"/>
    <property type="project" value="UniProtKB-SubCell"/>
</dbReference>
<name>A0AAJ1B3W3_MEDGN</name>
<evidence type="ECO:0000256" key="2">
    <source>
        <dbReference type="ARBA" id="ARBA00022692"/>
    </source>
</evidence>
<keyword evidence="7" id="KW-0547">Nucleotide-binding</keyword>
<evidence type="ECO:0000256" key="1">
    <source>
        <dbReference type="ARBA" id="ARBA00004651"/>
    </source>
</evidence>
<dbReference type="PROSITE" id="PS50929">
    <property type="entry name" value="ABC_TM1F"/>
    <property type="match status" value="1"/>
</dbReference>
<organism evidence="7 8">
    <name type="scientific">Mediterraneibacter gnavus</name>
    <name type="common">Ruminococcus gnavus</name>
    <dbReference type="NCBI Taxonomy" id="33038"/>
    <lineage>
        <taxon>Bacteria</taxon>
        <taxon>Bacillati</taxon>
        <taxon>Bacillota</taxon>
        <taxon>Clostridia</taxon>
        <taxon>Lachnospirales</taxon>
        <taxon>Lachnospiraceae</taxon>
        <taxon>Mediterraneibacter</taxon>
    </lineage>
</organism>
<dbReference type="EMBL" id="JAJBNC010000522">
    <property type="protein sequence ID" value="MCB5496214.1"/>
    <property type="molecule type" value="Genomic_DNA"/>
</dbReference>
<reference evidence="7" key="1">
    <citation type="submission" date="2021-10" db="EMBL/GenBank/DDBJ databases">
        <title>Collection of gut derived symbiotic bacterial strains cultured from healthy donors.</title>
        <authorList>
            <person name="Lin H."/>
            <person name="Littmann E."/>
            <person name="Claire K."/>
            <person name="Pamer E."/>
        </authorList>
    </citation>
    <scope>NUCLEOTIDE SEQUENCE</scope>
    <source>
        <strain evidence="7">MSK.23.4</strain>
    </source>
</reference>
<evidence type="ECO:0000256" key="3">
    <source>
        <dbReference type="ARBA" id="ARBA00022989"/>
    </source>
</evidence>
<dbReference type="SUPFAM" id="SSF90123">
    <property type="entry name" value="ABC transporter transmembrane region"/>
    <property type="match status" value="1"/>
</dbReference>
<dbReference type="InterPro" id="IPR011527">
    <property type="entry name" value="ABC1_TM_dom"/>
</dbReference>
<dbReference type="InterPro" id="IPR036640">
    <property type="entry name" value="ABC1_TM_sf"/>
</dbReference>
<evidence type="ECO:0000256" key="4">
    <source>
        <dbReference type="ARBA" id="ARBA00023136"/>
    </source>
</evidence>
<keyword evidence="2 5" id="KW-0812">Transmembrane</keyword>
<comment type="subcellular location">
    <subcellularLocation>
        <location evidence="1">Cell membrane</location>
        <topology evidence="1">Multi-pass membrane protein</topology>
    </subcellularLocation>
</comment>
<keyword evidence="7" id="KW-0067">ATP-binding</keyword>
<dbReference type="AlphaFoldDB" id="A0AAJ1B3W3"/>